<dbReference type="AlphaFoldDB" id="A0A255DL12"/>
<comment type="similarity">
    <text evidence="2">Belongs to the fatty acid desaturase type 1 family. AlkB subfamily.</text>
</comment>
<name>A0A255DL12_9MYCO</name>
<dbReference type="Pfam" id="PF00487">
    <property type="entry name" value="FA_desaturase"/>
    <property type="match status" value="1"/>
</dbReference>
<dbReference type="PANTHER" id="PTHR38674">
    <property type="entry name" value="ALKANE 1-MONOOXYGENASE 1"/>
    <property type="match status" value="1"/>
</dbReference>
<evidence type="ECO:0000256" key="4">
    <source>
        <dbReference type="ARBA" id="ARBA00022519"/>
    </source>
</evidence>
<protein>
    <submittedName>
        <fullName evidence="14">Alkane 1-monooxygenase</fullName>
    </submittedName>
</protein>
<organism evidence="14 15">
    <name type="scientific">Mycolicibacterium sphagni</name>
    <dbReference type="NCBI Taxonomy" id="1786"/>
    <lineage>
        <taxon>Bacteria</taxon>
        <taxon>Bacillati</taxon>
        <taxon>Actinomycetota</taxon>
        <taxon>Actinomycetes</taxon>
        <taxon>Mycobacteriales</taxon>
        <taxon>Mycobacteriaceae</taxon>
        <taxon>Mycolicibacterium</taxon>
    </lineage>
</organism>
<evidence type="ECO:0000256" key="9">
    <source>
        <dbReference type="ARBA" id="ARBA00023004"/>
    </source>
</evidence>
<dbReference type="GO" id="GO:0046872">
    <property type="term" value="F:metal ion binding"/>
    <property type="evidence" value="ECO:0007669"/>
    <property type="project" value="UniProtKB-KW"/>
</dbReference>
<keyword evidence="11 12" id="KW-0472">Membrane</keyword>
<evidence type="ECO:0000256" key="7">
    <source>
        <dbReference type="ARBA" id="ARBA00022989"/>
    </source>
</evidence>
<keyword evidence="15" id="KW-1185">Reference proteome</keyword>
<accession>A0A255DL12</accession>
<evidence type="ECO:0000256" key="3">
    <source>
        <dbReference type="ARBA" id="ARBA00022475"/>
    </source>
</evidence>
<keyword evidence="8" id="KW-0560">Oxidoreductase</keyword>
<feature type="transmembrane region" description="Helical" evidence="12">
    <location>
        <begin position="94"/>
        <end position="119"/>
    </location>
</feature>
<keyword evidence="7 12" id="KW-1133">Transmembrane helix</keyword>
<evidence type="ECO:0000256" key="8">
    <source>
        <dbReference type="ARBA" id="ARBA00023002"/>
    </source>
</evidence>
<dbReference type="InterPro" id="IPR005804">
    <property type="entry name" value="FA_desaturase_dom"/>
</dbReference>
<evidence type="ECO:0000259" key="13">
    <source>
        <dbReference type="Pfam" id="PF00487"/>
    </source>
</evidence>
<dbReference type="GO" id="GO:0004497">
    <property type="term" value="F:monooxygenase activity"/>
    <property type="evidence" value="ECO:0007669"/>
    <property type="project" value="UniProtKB-KW"/>
</dbReference>
<keyword evidence="9" id="KW-0408">Iron</keyword>
<feature type="transmembrane region" description="Helical" evidence="12">
    <location>
        <begin position="29"/>
        <end position="47"/>
    </location>
</feature>
<feature type="domain" description="Fatty acid desaturase" evidence="13">
    <location>
        <begin position="133"/>
        <end position="353"/>
    </location>
</feature>
<feature type="transmembrane region" description="Helical" evidence="12">
    <location>
        <begin position="240"/>
        <end position="259"/>
    </location>
</feature>
<dbReference type="PANTHER" id="PTHR38674:SF1">
    <property type="entry name" value="ALKANE 1-MONOOXYGENASE 1"/>
    <property type="match status" value="1"/>
</dbReference>
<dbReference type="GO" id="GO:0005886">
    <property type="term" value="C:plasma membrane"/>
    <property type="evidence" value="ECO:0007669"/>
    <property type="project" value="UniProtKB-SubCell"/>
</dbReference>
<keyword evidence="6" id="KW-0479">Metal-binding</keyword>
<feature type="transmembrane region" description="Helical" evidence="12">
    <location>
        <begin position="265"/>
        <end position="282"/>
    </location>
</feature>
<feature type="transmembrane region" description="Helical" evidence="12">
    <location>
        <begin position="202"/>
        <end position="220"/>
    </location>
</feature>
<sequence>MPSVAPANGWLNERSSTAAPHWRDPKRHLWLLGTIVPGLVGLSWLGADLTGEGAFWWCGALITFVVMPAMDHLVGADSDGPSDDSLAWLEADPFYRWATYLYLPCQYLSLVFACWLWAGGGWLTMGPWDKVGLMITVGFVGGCAINVAHQLGHTRAGSERRLAKIALAQSCYGHFFVEHNRGHHVRVATPEDPASSRLGESLYAFIPRSVVGSAVSAWRIEARRLARRGRSRWTLRNGVLNAWVMSAALFSGLVLWFGAAVLPWLLGQAIVGVCLLETVNYMEHYGLRRQKLPNGRYEQVRPEHSWNSDTMVANVFLFHLQRHSDHHANPLRPYQALRHRAEAPQLPAGYGSMMLIALIPPLWRRIMDYRVLRHYGGDIRLAGLSRRAEAAYTKRGPAITTSAGWQ</sequence>
<dbReference type="CDD" id="cd03512">
    <property type="entry name" value="Alkane-hydroxylase"/>
    <property type="match status" value="1"/>
</dbReference>
<dbReference type="EMBL" id="NOZR01000007">
    <property type="protein sequence ID" value="OYN79954.1"/>
    <property type="molecule type" value="Genomic_DNA"/>
</dbReference>
<feature type="transmembrane region" description="Helical" evidence="12">
    <location>
        <begin position="131"/>
        <end position="152"/>
    </location>
</feature>
<evidence type="ECO:0000256" key="2">
    <source>
        <dbReference type="ARBA" id="ARBA00010823"/>
    </source>
</evidence>
<dbReference type="GO" id="GO:0006629">
    <property type="term" value="P:lipid metabolic process"/>
    <property type="evidence" value="ECO:0007669"/>
    <property type="project" value="InterPro"/>
</dbReference>
<keyword evidence="3" id="KW-1003">Cell membrane</keyword>
<dbReference type="OrthoDB" id="4759734at2"/>
<proteinExistence type="inferred from homology"/>
<evidence type="ECO:0000256" key="11">
    <source>
        <dbReference type="ARBA" id="ARBA00023136"/>
    </source>
</evidence>
<dbReference type="InterPro" id="IPR033885">
    <property type="entry name" value="AlkB/XylM"/>
</dbReference>
<keyword evidence="10 14" id="KW-0503">Monooxygenase</keyword>
<feature type="transmembrane region" description="Helical" evidence="12">
    <location>
        <begin position="54"/>
        <end position="74"/>
    </location>
</feature>
<reference evidence="14 15" key="1">
    <citation type="submission" date="2017-07" db="EMBL/GenBank/DDBJ databases">
        <title>The new phylogeny of genus Mycobacterium.</title>
        <authorList>
            <person name="Tortoli E."/>
            <person name="Trovato A."/>
            <person name="Cirillo D.M."/>
        </authorList>
    </citation>
    <scope>NUCLEOTIDE SEQUENCE [LARGE SCALE GENOMIC DNA]</scope>
    <source>
        <strain evidence="14 15">ATCC 33027</strain>
    </source>
</reference>
<dbReference type="Proteomes" id="UP000216063">
    <property type="component" value="Unassembled WGS sequence"/>
</dbReference>
<gene>
    <name evidence="14" type="ORF">CG716_10870</name>
</gene>
<evidence type="ECO:0000256" key="6">
    <source>
        <dbReference type="ARBA" id="ARBA00022723"/>
    </source>
</evidence>
<comment type="caution">
    <text evidence="14">The sequence shown here is derived from an EMBL/GenBank/DDBJ whole genome shotgun (WGS) entry which is preliminary data.</text>
</comment>
<dbReference type="RefSeq" id="WP_094479303.1">
    <property type="nucleotide sequence ID" value="NZ_NOZR01000007.1"/>
</dbReference>
<keyword evidence="5 12" id="KW-0812">Transmembrane</keyword>
<evidence type="ECO:0000313" key="14">
    <source>
        <dbReference type="EMBL" id="OYN79954.1"/>
    </source>
</evidence>
<evidence type="ECO:0000313" key="15">
    <source>
        <dbReference type="Proteomes" id="UP000216063"/>
    </source>
</evidence>
<evidence type="ECO:0000256" key="1">
    <source>
        <dbReference type="ARBA" id="ARBA00004429"/>
    </source>
</evidence>
<evidence type="ECO:0000256" key="10">
    <source>
        <dbReference type="ARBA" id="ARBA00023033"/>
    </source>
</evidence>
<evidence type="ECO:0000256" key="12">
    <source>
        <dbReference type="SAM" id="Phobius"/>
    </source>
</evidence>
<comment type="subcellular location">
    <subcellularLocation>
        <location evidence="1">Cell inner membrane</location>
        <topology evidence="1">Multi-pass membrane protein</topology>
    </subcellularLocation>
</comment>
<evidence type="ECO:0000256" key="5">
    <source>
        <dbReference type="ARBA" id="ARBA00022692"/>
    </source>
</evidence>
<keyword evidence="4" id="KW-0997">Cell inner membrane</keyword>